<organism evidence="2 3">
    <name type="scientific">Mesobacillus foraminis</name>
    <dbReference type="NCBI Taxonomy" id="279826"/>
    <lineage>
        <taxon>Bacteria</taxon>
        <taxon>Bacillati</taxon>
        <taxon>Bacillota</taxon>
        <taxon>Bacilli</taxon>
        <taxon>Bacillales</taxon>
        <taxon>Bacillaceae</taxon>
        <taxon>Mesobacillus</taxon>
    </lineage>
</organism>
<dbReference type="EMBL" id="SLVV01000001">
    <property type="protein sequence ID" value="TCN27881.1"/>
    <property type="molecule type" value="Genomic_DNA"/>
</dbReference>
<accession>A0A4R2BL28</accession>
<evidence type="ECO:0000313" key="3">
    <source>
        <dbReference type="Proteomes" id="UP000295689"/>
    </source>
</evidence>
<comment type="caution">
    <text evidence="2">The sequence shown here is derived from an EMBL/GenBank/DDBJ whole genome shotgun (WGS) entry which is preliminary data.</text>
</comment>
<evidence type="ECO:0000313" key="2">
    <source>
        <dbReference type="EMBL" id="TCN27881.1"/>
    </source>
</evidence>
<dbReference type="Proteomes" id="UP000295689">
    <property type="component" value="Unassembled WGS sequence"/>
</dbReference>
<dbReference type="AlphaFoldDB" id="A0A4R2BL28"/>
<reference evidence="2 3" key="1">
    <citation type="journal article" date="2015" name="Stand. Genomic Sci.">
        <title>Genomic Encyclopedia of Bacterial and Archaeal Type Strains, Phase III: the genomes of soil and plant-associated and newly described type strains.</title>
        <authorList>
            <person name="Whitman W.B."/>
            <person name="Woyke T."/>
            <person name="Klenk H.P."/>
            <person name="Zhou Y."/>
            <person name="Lilburn T.G."/>
            <person name="Beck B.J."/>
            <person name="De Vos P."/>
            <person name="Vandamme P."/>
            <person name="Eisen J.A."/>
            <person name="Garrity G."/>
            <person name="Hugenholtz P."/>
            <person name="Kyrpides N.C."/>
        </authorList>
    </citation>
    <scope>NUCLEOTIDE SEQUENCE [LARGE SCALE GENOMIC DNA]</scope>
    <source>
        <strain evidence="2 3">CV53</strain>
    </source>
</reference>
<feature type="compositionally biased region" description="Basic and acidic residues" evidence="1">
    <location>
        <begin position="16"/>
        <end position="28"/>
    </location>
</feature>
<feature type="region of interest" description="Disordered" evidence="1">
    <location>
        <begin position="1"/>
        <end position="46"/>
    </location>
</feature>
<protein>
    <submittedName>
        <fullName evidence="2">Uncharacterized protein</fullName>
    </submittedName>
</protein>
<gene>
    <name evidence="2" type="ORF">EV146_101211</name>
</gene>
<name>A0A4R2BL28_9BACI</name>
<sequence>MQSKDNSSPMDIENQEEGHEHARSHPLDRLMFGDARPPKRRKQKEEATILSQVNLESLMENIDTLMYTAQELKPIYNKIRPYINQFFKK</sequence>
<evidence type="ECO:0000256" key="1">
    <source>
        <dbReference type="SAM" id="MobiDB-lite"/>
    </source>
</evidence>
<dbReference type="RefSeq" id="WP_132000895.1">
    <property type="nucleotide sequence ID" value="NZ_JABUHM010000006.1"/>
</dbReference>
<keyword evidence="3" id="KW-1185">Reference proteome</keyword>
<proteinExistence type="predicted"/>